<dbReference type="Gene3D" id="2.40.320.10">
    <property type="entry name" value="Hypothetical Protein Pfu-838710-001"/>
    <property type="match status" value="1"/>
</dbReference>
<dbReference type="PROSITE" id="PS51707">
    <property type="entry name" value="CYTH"/>
    <property type="match status" value="1"/>
</dbReference>
<accession>A0ABD5YVA0</accession>
<dbReference type="Proteomes" id="UP001596417">
    <property type="component" value="Unassembled WGS sequence"/>
</dbReference>
<dbReference type="RefSeq" id="WP_390207086.1">
    <property type="nucleotide sequence ID" value="NZ_JBHSZC010000006.1"/>
</dbReference>
<feature type="domain" description="CYTH" evidence="1">
    <location>
        <begin position="1"/>
        <end position="150"/>
    </location>
</feature>
<organism evidence="2 3">
    <name type="scientific">Halocatena marina</name>
    <dbReference type="NCBI Taxonomy" id="2934937"/>
    <lineage>
        <taxon>Archaea</taxon>
        <taxon>Methanobacteriati</taxon>
        <taxon>Methanobacteriota</taxon>
        <taxon>Stenosarchaea group</taxon>
        <taxon>Halobacteria</taxon>
        <taxon>Halobacteriales</taxon>
        <taxon>Natronomonadaceae</taxon>
        <taxon>Halocatena</taxon>
    </lineage>
</organism>
<gene>
    <name evidence="2" type="primary">cyaB</name>
    <name evidence="2" type="ORF">ACFQL7_27975</name>
</gene>
<dbReference type="NCBIfam" id="TIGR00318">
    <property type="entry name" value="cyaB"/>
    <property type="match status" value="1"/>
</dbReference>
<keyword evidence="3" id="KW-1185">Reference proteome</keyword>
<dbReference type="CDD" id="cd07890">
    <property type="entry name" value="CYTH-like_AC_IV-like"/>
    <property type="match status" value="1"/>
</dbReference>
<dbReference type="EMBL" id="JBHTAX010000007">
    <property type="protein sequence ID" value="MFC7193250.1"/>
    <property type="molecule type" value="Genomic_DNA"/>
</dbReference>
<dbReference type="SUPFAM" id="SSF55154">
    <property type="entry name" value="CYTH-like phosphatases"/>
    <property type="match status" value="1"/>
</dbReference>
<dbReference type="InterPro" id="IPR023577">
    <property type="entry name" value="CYTH_domain"/>
</dbReference>
<reference evidence="2 3" key="1">
    <citation type="journal article" date="2019" name="Int. J. Syst. Evol. Microbiol.">
        <title>The Global Catalogue of Microorganisms (GCM) 10K type strain sequencing project: providing services to taxonomists for standard genome sequencing and annotation.</title>
        <authorList>
            <consortium name="The Broad Institute Genomics Platform"/>
            <consortium name="The Broad Institute Genome Sequencing Center for Infectious Disease"/>
            <person name="Wu L."/>
            <person name="Ma J."/>
        </authorList>
    </citation>
    <scope>NUCLEOTIDE SEQUENCE [LARGE SCALE GENOMIC DNA]</scope>
    <source>
        <strain evidence="2 3">RDMS1</strain>
    </source>
</reference>
<dbReference type="InterPro" id="IPR033469">
    <property type="entry name" value="CYTH-like_dom_sf"/>
</dbReference>
<protein>
    <submittedName>
        <fullName evidence="2">Class IV adenylate cyclase</fullName>
    </submittedName>
</protein>
<comment type="caution">
    <text evidence="2">The sequence shown here is derived from an EMBL/GenBank/DDBJ whole genome shotgun (WGS) entry which is preliminary data.</text>
</comment>
<dbReference type="Pfam" id="PF01928">
    <property type="entry name" value="CYTH"/>
    <property type="match status" value="1"/>
</dbReference>
<dbReference type="SMART" id="SM01118">
    <property type="entry name" value="CYTH"/>
    <property type="match status" value="1"/>
</dbReference>
<evidence type="ECO:0000313" key="2">
    <source>
        <dbReference type="EMBL" id="MFC7193250.1"/>
    </source>
</evidence>
<dbReference type="InterPro" id="IPR008173">
    <property type="entry name" value="Adenylyl_cyclase_CyaB"/>
</dbReference>
<proteinExistence type="predicted"/>
<name>A0ABD5YVA0_9EURY</name>
<sequence length="152" mass="17716">MTETDIYYTAPIRDFLETNECLRIRIRDTEPVELTYKGETTPEMREQEQFWKNEVDIPIEDTDDVQHLLEAIGCEELTTVVKHRSKVRFDETVITLDDVEGIDHYLEIERTASTEEEVAQAVQSNRRLLSELGIDQPDIVDEPYRDLVLASQ</sequence>
<dbReference type="PANTHER" id="PTHR21028:SF2">
    <property type="entry name" value="CYTH DOMAIN-CONTAINING PROTEIN"/>
    <property type="match status" value="1"/>
</dbReference>
<dbReference type="AlphaFoldDB" id="A0ABD5YVA0"/>
<dbReference type="PANTHER" id="PTHR21028">
    <property type="entry name" value="SI:CH211-156B7.4"/>
    <property type="match status" value="1"/>
</dbReference>
<evidence type="ECO:0000259" key="1">
    <source>
        <dbReference type="PROSITE" id="PS51707"/>
    </source>
</evidence>
<evidence type="ECO:0000313" key="3">
    <source>
        <dbReference type="Proteomes" id="UP001596417"/>
    </source>
</evidence>